<evidence type="ECO:0000256" key="7">
    <source>
        <dbReference type="RuleBase" id="RU003346"/>
    </source>
</evidence>
<organism evidence="10 11">
    <name type="scientific">Lachnellula occidentalis</name>
    <dbReference type="NCBI Taxonomy" id="215460"/>
    <lineage>
        <taxon>Eukaryota</taxon>
        <taxon>Fungi</taxon>
        <taxon>Dikarya</taxon>
        <taxon>Ascomycota</taxon>
        <taxon>Pezizomycotina</taxon>
        <taxon>Leotiomycetes</taxon>
        <taxon>Helotiales</taxon>
        <taxon>Lachnaceae</taxon>
        <taxon>Lachnellula</taxon>
    </lineage>
</organism>
<keyword evidence="11" id="KW-1185">Reference proteome</keyword>
<dbReference type="Proteomes" id="UP000443090">
    <property type="component" value="Unassembled WGS sequence"/>
</dbReference>
<dbReference type="GO" id="GO:0016020">
    <property type="term" value="C:membrane"/>
    <property type="evidence" value="ECO:0007669"/>
    <property type="project" value="UniProtKB-SubCell"/>
</dbReference>
<feature type="transmembrane region" description="Helical" evidence="8">
    <location>
        <begin position="175"/>
        <end position="194"/>
    </location>
</feature>
<dbReference type="PANTHER" id="PTHR48022">
    <property type="entry name" value="PLASTIDIC GLUCOSE TRANSPORTER 4"/>
    <property type="match status" value="1"/>
</dbReference>
<evidence type="ECO:0000256" key="8">
    <source>
        <dbReference type="SAM" id="Phobius"/>
    </source>
</evidence>
<evidence type="ECO:0000256" key="4">
    <source>
        <dbReference type="ARBA" id="ARBA00022692"/>
    </source>
</evidence>
<dbReference type="PROSITE" id="PS50850">
    <property type="entry name" value="MFS"/>
    <property type="match status" value="1"/>
</dbReference>
<comment type="subcellular location">
    <subcellularLocation>
        <location evidence="1">Membrane</location>
        <topology evidence="1">Multi-pass membrane protein</topology>
    </subcellularLocation>
</comment>
<dbReference type="GO" id="GO:0005351">
    <property type="term" value="F:carbohydrate:proton symporter activity"/>
    <property type="evidence" value="ECO:0007669"/>
    <property type="project" value="TreeGrafter"/>
</dbReference>
<feature type="transmembrane region" description="Helical" evidence="8">
    <location>
        <begin position="301"/>
        <end position="322"/>
    </location>
</feature>
<dbReference type="Pfam" id="PF00083">
    <property type="entry name" value="Sugar_tr"/>
    <property type="match status" value="1"/>
</dbReference>
<gene>
    <name evidence="10" type="primary">LAC12_4</name>
    <name evidence="10" type="ORF">LOCC1_G005841</name>
</gene>
<evidence type="ECO:0000259" key="9">
    <source>
        <dbReference type="PROSITE" id="PS50850"/>
    </source>
</evidence>
<dbReference type="EMBL" id="QGMI01000485">
    <property type="protein sequence ID" value="TVY39938.1"/>
    <property type="molecule type" value="Genomic_DNA"/>
</dbReference>
<evidence type="ECO:0000256" key="1">
    <source>
        <dbReference type="ARBA" id="ARBA00004141"/>
    </source>
</evidence>
<name>A0A8H8UCP9_9HELO</name>
<dbReference type="InterPro" id="IPR020846">
    <property type="entry name" value="MFS_dom"/>
</dbReference>
<keyword evidence="5 8" id="KW-1133">Transmembrane helix</keyword>
<feature type="transmembrane region" description="Helical" evidence="8">
    <location>
        <begin position="261"/>
        <end position="281"/>
    </location>
</feature>
<dbReference type="NCBIfam" id="TIGR00879">
    <property type="entry name" value="SP"/>
    <property type="match status" value="1"/>
</dbReference>
<protein>
    <submittedName>
        <fullName evidence="10">Lactose permease</fullName>
    </submittedName>
</protein>
<keyword evidence="4 8" id="KW-0812">Transmembrane</keyword>
<dbReference type="InterPro" id="IPR050360">
    <property type="entry name" value="MFS_Sugar_Transporters"/>
</dbReference>
<evidence type="ECO:0000313" key="11">
    <source>
        <dbReference type="Proteomes" id="UP000443090"/>
    </source>
</evidence>
<evidence type="ECO:0000256" key="2">
    <source>
        <dbReference type="ARBA" id="ARBA00010992"/>
    </source>
</evidence>
<feature type="transmembrane region" description="Helical" evidence="8">
    <location>
        <begin position="427"/>
        <end position="448"/>
    </location>
</feature>
<dbReference type="InterPro" id="IPR003663">
    <property type="entry name" value="Sugar/inositol_transpt"/>
</dbReference>
<dbReference type="Gene3D" id="1.20.1250.20">
    <property type="entry name" value="MFS general substrate transporter like domains"/>
    <property type="match status" value="1"/>
</dbReference>
<dbReference type="PANTHER" id="PTHR48022:SF64">
    <property type="entry name" value="MAJOR FACILITATOR SUPERFAMILY (MFS) PROFILE DOMAIN-CONTAINING PROTEIN"/>
    <property type="match status" value="1"/>
</dbReference>
<feature type="transmembrane region" description="Helical" evidence="8">
    <location>
        <begin position="359"/>
        <end position="379"/>
    </location>
</feature>
<dbReference type="PROSITE" id="PS00216">
    <property type="entry name" value="SUGAR_TRANSPORT_1"/>
    <property type="match status" value="1"/>
</dbReference>
<feature type="transmembrane region" description="Helical" evidence="8">
    <location>
        <begin position="400"/>
        <end position="421"/>
    </location>
</feature>
<comment type="similarity">
    <text evidence="2 7">Belongs to the major facilitator superfamily. Sugar transporter (TC 2.A.1.1) family.</text>
</comment>
<evidence type="ECO:0000256" key="3">
    <source>
        <dbReference type="ARBA" id="ARBA00022448"/>
    </source>
</evidence>
<dbReference type="InterPro" id="IPR005829">
    <property type="entry name" value="Sugar_transporter_CS"/>
</dbReference>
<dbReference type="FunFam" id="1.20.1250.20:FF:000134">
    <property type="entry name" value="MFS sugar transporter protein"/>
    <property type="match status" value="1"/>
</dbReference>
<feature type="transmembrane region" description="Helical" evidence="8">
    <location>
        <begin position="48"/>
        <end position="71"/>
    </location>
</feature>
<keyword evidence="6 8" id="KW-0472">Membrane</keyword>
<evidence type="ECO:0000313" key="10">
    <source>
        <dbReference type="EMBL" id="TVY39938.1"/>
    </source>
</evidence>
<accession>A0A8H8UCP9</accession>
<keyword evidence="3 7" id="KW-0813">Transport</keyword>
<sequence length="493" mass="54212">MSEKLNRTGMLMMGMICFVATANSATQGYDSSMMNGLQIIPAYEDYFHLSTALLALNVAIVSLGSVVAMAFGGYVPDKYGRKWGMASTAICAIIGATIQGAAVHEAMFIIGRFIVGMSITLGSVAGPAYVSEVSHPKYRAQLTSLYGAFWYVGGILAAVITFGSQYMTSTWAWRLPSLLQFVPSILCIIPLPFIPESPRWLVYQDRHDEARAMLVKYHGNGDPDSTLVALEYEEIRQTLEFEKTVQKTEFKSLVVTKANRWRTGITVAVAVFCQLSGNNTITYYLGTVLDTAGVTNENTQLAINIGLSCWNLCCAVFGSLYVDRAGRRASFLVSTTGLGLTLIIMAVLTKLYAGSGNDAASAAIVFMIFFFYSFYSVVWTPLSYLYPIEVLSYSLRANGLSLFNGACYLAAFFNTYVIPYAMAWSGWGFYLISAFWCFGECAVIFFYFPETRSMTLEQIDVVFDGEKHFESDLTVTEVVGVTLGGEKGFVQEV</sequence>
<feature type="domain" description="Major facilitator superfamily (MFS) profile" evidence="9">
    <location>
        <begin position="16"/>
        <end position="452"/>
    </location>
</feature>
<dbReference type="OrthoDB" id="4540492at2759"/>
<evidence type="ECO:0000256" key="5">
    <source>
        <dbReference type="ARBA" id="ARBA00022989"/>
    </source>
</evidence>
<feature type="transmembrane region" description="Helical" evidence="8">
    <location>
        <begin position="83"/>
        <end position="103"/>
    </location>
</feature>
<reference evidence="10 11" key="1">
    <citation type="submission" date="2018-05" db="EMBL/GenBank/DDBJ databases">
        <title>Genome sequencing and assembly of the regulated plant pathogen Lachnellula willkommii and related sister species for the development of diagnostic species identification markers.</title>
        <authorList>
            <person name="Giroux E."/>
            <person name="Bilodeau G."/>
        </authorList>
    </citation>
    <scope>NUCLEOTIDE SEQUENCE [LARGE SCALE GENOMIC DNA]</scope>
    <source>
        <strain evidence="10 11">CBS 160.35</strain>
    </source>
</reference>
<comment type="caution">
    <text evidence="10">The sequence shown here is derived from an EMBL/GenBank/DDBJ whole genome shotgun (WGS) entry which is preliminary data.</text>
</comment>
<dbReference type="PRINTS" id="PR00171">
    <property type="entry name" value="SUGRTRNSPORT"/>
</dbReference>
<proteinExistence type="inferred from homology"/>
<dbReference type="InterPro" id="IPR036259">
    <property type="entry name" value="MFS_trans_sf"/>
</dbReference>
<dbReference type="AlphaFoldDB" id="A0A8H8UCP9"/>
<evidence type="ECO:0000256" key="6">
    <source>
        <dbReference type="ARBA" id="ARBA00023136"/>
    </source>
</evidence>
<feature type="transmembrane region" description="Helical" evidence="8">
    <location>
        <begin position="109"/>
        <end position="130"/>
    </location>
</feature>
<dbReference type="InterPro" id="IPR005828">
    <property type="entry name" value="MFS_sugar_transport-like"/>
</dbReference>
<feature type="transmembrane region" description="Helical" evidence="8">
    <location>
        <begin position="329"/>
        <end position="353"/>
    </location>
</feature>
<dbReference type="SUPFAM" id="SSF103473">
    <property type="entry name" value="MFS general substrate transporter"/>
    <property type="match status" value="1"/>
</dbReference>
<feature type="transmembrane region" description="Helical" evidence="8">
    <location>
        <begin position="142"/>
        <end position="163"/>
    </location>
</feature>